<evidence type="ECO:0000313" key="1">
    <source>
        <dbReference type="EMBL" id="KAH9784717.1"/>
    </source>
</evidence>
<evidence type="ECO:0000313" key="2">
    <source>
        <dbReference type="Proteomes" id="UP000829398"/>
    </source>
</evidence>
<dbReference type="EMBL" id="CM039172">
    <property type="protein sequence ID" value="KAH9784717.1"/>
    <property type="molecule type" value="Genomic_DNA"/>
</dbReference>
<organism evidence="1 2">
    <name type="scientific">Citrus sinensis</name>
    <name type="common">Sweet orange</name>
    <name type="synonym">Citrus aurantium var. sinensis</name>
    <dbReference type="NCBI Taxonomy" id="2711"/>
    <lineage>
        <taxon>Eukaryota</taxon>
        <taxon>Viridiplantae</taxon>
        <taxon>Streptophyta</taxon>
        <taxon>Embryophyta</taxon>
        <taxon>Tracheophyta</taxon>
        <taxon>Spermatophyta</taxon>
        <taxon>Magnoliopsida</taxon>
        <taxon>eudicotyledons</taxon>
        <taxon>Gunneridae</taxon>
        <taxon>Pentapetalae</taxon>
        <taxon>rosids</taxon>
        <taxon>malvids</taxon>
        <taxon>Sapindales</taxon>
        <taxon>Rutaceae</taxon>
        <taxon>Aurantioideae</taxon>
        <taxon>Citrus</taxon>
    </lineage>
</organism>
<sequence>MTGRKNKAGMELMAALCWSIWHSRNLLIFKNKREDSQSSVAAAEAVVQAYRRIQMPLMQEGSKHDDVVQNRWKPPPAGWFKANVDATVKIDQQRTGLGVVIRNPKGKVVVAAMKTTIFLDKVDYAEAEATQFGLEIAEHAGCIPVIMESDSQEVVSLMSGKKSTRTEIFWVVAEVHDRIKRLKHVKVQYTLRNCNSVAHSLAKLALELNDFVYWVDDIPGQFLFLFTQLME</sequence>
<protein>
    <submittedName>
        <fullName evidence="1">RNase H domain-containing protein</fullName>
    </submittedName>
</protein>
<comment type="caution">
    <text evidence="1">The sequence shown here is derived from an EMBL/GenBank/DDBJ whole genome shotgun (WGS) entry which is preliminary data.</text>
</comment>
<name>A0ACB8MGJ1_CITSI</name>
<dbReference type="Proteomes" id="UP000829398">
    <property type="component" value="Chromosome 3"/>
</dbReference>
<proteinExistence type="predicted"/>
<gene>
    <name evidence="1" type="ORF">KPL71_009735</name>
</gene>
<accession>A0ACB8MGJ1</accession>
<reference evidence="2" key="1">
    <citation type="journal article" date="2023" name="Hortic. Res.">
        <title>A chromosome-level phased genome enabling allele-level studies in sweet orange: a case study on citrus Huanglongbing tolerance.</title>
        <authorList>
            <person name="Wu B."/>
            <person name="Yu Q."/>
            <person name="Deng Z."/>
            <person name="Duan Y."/>
            <person name="Luo F."/>
            <person name="Gmitter F. Jr."/>
        </authorList>
    </citation>
    <scope>NUCLEOTIDE SEQUENCE [LARGE SCALE GENOMIC DNA]</scope>
    <source>
        <strain evidence="2">cv. Valencia</strain>
    </source>
</reference>
<keyword evidence="2" id="KW-1185">Reference proteome</keyword>